<dbReference type="SUPFAM" id="SSF48452">
    <property type="entry name" value="TPR-like"/>
    <property type="match status" value="1"/>
</dbReference>
<evidence type="ECO:0000313" key="2">
    <source>
        <dbReference type="EMBL" id="MBD2200331.1"/>
    </source>
</evidence>
<dbReference type="PROSITE" id="PS50005">
    <property type="entry name" value="TPR"/>
    <property type="match status" value="1"/>
</dbReference>
<accession>A0ABR8AJV3</accession>
<dbReference type="InterPro" id="IPR019734">
    <property type="entry name" value="TPR_rpt"/>
</dbReference>
<dbReference type="Proteomes" id="UP000658514">
    <property type="component" value="Unassembled WGS sequence"/>
</dbReference>
<dbReference type="EMBL" id="JACJQH010000084">
    <property type="protein sequence ID" value="MBD2200331.1"/>
    <property type="molecule type" value="Genomic_DNA"/>
</dbReference>
<gene>
    <name evidence="2" type="ORF">H6G24_33525</name>
</gene>
<dbReference type="Gene3D" id="1.25.40.10">
    <property type="entry name" value="Tetratricopeptide repeat domain"/>
    <property type="match status" value="1"/>
</dbReference>
<keyword evidence="1" id="KW-0802">TPR repeat</keyword>
<dbReference type="SMART" id="SM00028">
    <property type="entry name" value="TPR"/>
    <property type="match status" value="1"/>
</dbReference>
<sequence length="65" mass="7196">MNQTNNTNVRNSNINPLLAISYLKQGFQYYQNGEYQSAIAAYNLALANDPSYAAAYLARSMALSN</sequence>
<dbReference type="RefSeq" id="WP_190550344.1">
    <property type="nucleotide sequence ID" value="NZ_CAWPNO010000122.1"/>
</dbReference>
<protein>
    <recommendedName>
        <fullName evidence="4">Tetratricopeptide repeat protein</fullName>
    </recommendedName>
</protein>
<keyword evidence="3" id="KW-1185">Reference proteome</keyword>
<feature type="repeat" description="TPR" evidence="1">
    <location>
        <begin position="19"/>
        <end position="52"/>
    </location>
</feature>
<evidence type="ECO:0008006" key="4">
    <source>
        <dbReference type="Google" id="ProtNLM"/>
    </source>
</evidence>
<evidence type="ECO:0000256" key="1">
    <source>
        <dbReference type="PROSITE-ProRule" id="PRU00339"/>
    </source>
</evidence>
<name>A0ABR8AJV3_9CYAN</name>
<proteinExistence type="predicted"/>
<evidence type="ECO:0000313" key="3">
    <source>
        <dbReference type="Proteomes" id="UP000658514"/>
    </source>
</evidence>
<comment type="caution">
    <text evidence="2">The sequence shown here is derived from an EMBL/GenBank/DDBJ whole genome shotgun (WGS) entry which is preliminary data.</text>
</comment>
<dbReference type="InterPro" id="IPR011990">
    <property type="entry name" value="TPR-like_helical_dom_sf"/>
</dbReference>
<organism evidence="2 3">
    <name type="scientific">Calothrix parietina FACHB-288</name>
    <dbReference type="NCBI Taxonomy" id="2692896"/>
    <lineage>
        <taxon>Bacteria</taxon>
        <taxon>Bacillati</taxon>
        <taxon>Cyanobacteriota</taxon>
        <taxon>Cyanophyceae</taxon>
        <taxon>Nostocales</taxon>
        <taxon>Calotrichaceae</taxon>
        <taxon>Calothrix</taxon>
    </lineage>
</organism>
<reference evidence="2 3" key="1">
    <citation type="journal article" date="2020" name="ISME J.">
        <title>Comparative genomics reveals insights into cyanobacterial evolution and habitat adaptation.</title>
        <authorList>
            <person name="Chen M.Y."/>
            <person name="Teng W.K."/>
            <person name="Zhao L."/>
            <person name="Hu C.X."/>
            <person name="Zhou Y.K."/>
            <person name="Han B.P."/>
            <person name="Song L.R."/>
            <person name="Shu W.S."/>
        </authorList>
    </citation>
    <scope>NUCLEOTIDE SEQUENCE [LARGE SCALE GENOMIC DNA]</scope>
    <source>
        <strain evidence="2 3">FACHB-288</strain>
    </source>
</reference>